<dbReference type="InterPro" id="IPR000601">
    <property type="entry name" value="PKD_dom"/>
</dbReference>
<gene>
    <name evidence="3" type="ORF">D7193_03195</name>
</gene>
<evidence type="ECO:0000313" key="3">
    <source>
        <dbReference type="EMBL" id="RKN57671.1"/>
    </source>
</evidence>
<dbReference type="Proteomes" id="UP000279968">
    <property type="component" value="Unassembled WGS sequence"/>
</dbReference>
<comment type="caution">
    <text evidence="3">The sequence shown here is derived from an EMBL/GenBank/DDBJ whole genome shotgun (WGS) entry which is preliminary data.</text>
</comment>
<dbReference type="InterPro" id="IPR035986">
    <property type="entry name" value="PKD_dom_sf"/>
</dbReference>
<protein>
    <submittedName>
        <fullName evidence="3">PKD domain-containing protein</fullName>
    </submittedName>
</protein>
<evidence type="ECO:0000259" key="2">
    <source>
        <dbReference type="PROSITE" id="PS50093"/>
    </source>
</evidence>
<dbReference type="Pfam" id="PF18911">
    <property type="entry name" value="PKD_4"/>
    <property type="match status" value="1"/>
</dbReference>
<keyword evidence="1" id="KW-0732">Signal</keyword>
<reference evidence="3 4" key="1">
    <citation type="journal article" date="2015" name="Int. J. Syst. Evol. Microbiol.">
        <title>Micromonospora costi sp. nov., isolated from a leaf of Costus speciosus.</title>
        <authorList>
            <person name="Thawai C."/>
        </authorList>
    </citation>
    <scope>NUCLEOTIDE SEQUENCE [LARGE SCALE GENOMIC DNA]</scope>
    <source>
        <strain evidence="3 4">CS1-12</strain>
    </source>
</reference>
<keyword evidence="4" id="KW-1185">Reference proteome</keyword>
<dbReference type="PROSITE" id="PS50093">
    <property type="entry name" value="PKD"/>
    <property type="match status" value="1"/>
</dbReference>
<evidence type="ECO:0000313" key="4">
    <source>
        <dbReference type="Proteomes" id="UP000279968"/>
    </source>
</evidence>
<organism evidence="3 4">
    <name type="scientific">Micromonospora costi</name>
    <dbReference type="NCBI Taxonomy" id="1530042"/>
    <lineage>
        <taxon>Bacteria</taxon>
        <taxon>Bacillati</taxon>
        <taxon>Actinomycetota</taxon>
        <taxon>Actinomycetes</taxon>
        <taxon>Micromonosporales</taxon>
        <taxon>Micromonosporaceae</taxon>
        <taxon>Micromonospora</taxon>
    </lineage>
</organism>
<proteinExistence type="predicted"/>
<dbReference type="InterPro" id="IPR013783">
    <property type="entry name" value="Ig-like_fold"/>
</dbReference>
<dbReference type="EMBL" id="RBAN01000001">
    <property type="protein sequence ID" value="RKN57671.1"/>
    <property type="molecule type" value="Genomic_DNA"/>
</dbReference>
<dbReference type="AlphaFoldDB" id="A0A3B0AAU2"/>
<dbReference type="SMART" id="SM00089">
    <property type="entry name" value="PKD"/>
    <property type="match status" value="1"/>
</dbReference>
<dbReference type="GO" id="GO:0005975">
    <property type="term" value="P:carbohydrate metabolic process"/>
    <property type="evidence" value="ECO:0007669"/>
    <property type="project" value="UniProtKB-ARBA"/>
</dbReference>
<feature type="signal peptide" evidence="1">
    <location>
        <begin position="1"/>
        <end position="29"/>
    </location>
</feature>
<name>A0A3B0AAU2_9ACTN</name>
<dbReference type="InterPro" id="IPR022409">
    <property type="entry name" value="PKD/Chitinase_dom"/>
</dbReference>
<evidence type="ECO:0000256" key="1">
    <source>
        <dbReference type="SAM" id="SignalP"/>
    </source>
</evidence>
<feature type="domain" description="PKD" evidence="2">
    <location>
        <begin position="307"/>
        <end position="365"/>
    </location>
</feature>
<dbReference type="SUPFAM" id="SSF49299">
    <property type="entry name" value="PKD domain"/>
    <property type="match status" value="1"/>
</dbReference>
<dbReference type="Gene3D" id="2.60.40.10">
    <property type="entry name" value="Immunoglobulins"/>
    <property type="match status" value="1"/>
</dbReference>
<sequence length="480" mass="50780">MVRRRISRLVVASAAIIALVAAGPTAAHAQPTNDDFSAATAVDSLPFVANVDTTDATSDPSDPTDCYNNGSVWFAFTPTTDMRIQADTFGSDYDTVLSAWTGTQGSLNLMACNDDYSGTQSKIDFPATAGTTYHFMVGQCCGNGGSGGGALRFAVTSIRPAVNDDFADAITIDSLPYPDVEDFGAASGEPGEPDSCFPATSTVWYAYTPSTTQSITATVGGQSGLGMAAYTGTSLTGLSQVDCSSFYTYDPLTFVAQAGTTYLFQVGSNAPGEVVFRLDVAPNPTAEFSFYTYDPSVFDTVQFSNYSGDPAGVGISAYLWDFGDGTTSTADWPTHRYAADGDYVVRLTVTTSDGRTASTTHTVQVRTHDVSIQRLNVPATARVGQTIGINVYLQNVRYPENVRVTVAKSTPEGFVEVGSLTQEVAVRTTGQLTRFSFSYTVTSDDLALGKITFRATAVLTAHRDALPGDNELLSSPVKIS</sequence>
<dbReference type="CDD" id="cd00146">
    <property type="entry name" value="PKD"/>
    <property type="match status" value="1"/>
</dbReference>
<accession>A0A3B0AAU2</accession>
<feature type="chain" id="PRO_5017479488" evidence="1">
    <location>
        <begin position="30"/>
        <end position="480"/>
    </location>
</feature>